<dbReference type="GO" id="GO:0000776">
    <property type="term" value="C:kinetochore"/>
    <property type="evidence" value="ECO:0007669"/>
    <property type="project" value="UniProtKB-KW"/>
</dbReference>
<evidence type="ECO:0000313" key="22">
    <source>
        <dbReference type="Proteomes" id="UP001174136"/>
    </source>
</evidence>
<dbReference type="Gene3D" id="3.40.50.10190">
    <property type="entry name" value="BRCT domain"/>
    <property type="match status" value="2"/>
</dbReference>
<keyword evidence="16" id="KW-0539">Nucleus</keyword>
<proteinExistence type="predicted"/>
<evidence type="ECO:0000256" key="13">
    <source>
        <dbReference type="ARBA" id="ARBA00023159"/>
    </source>
</evidence>
<organism evidence="21 22">
    <name type="scientific">Merluccius polli</name>
    <name type="common">Benguela hake</name>
    <name type="synonym">Merluccius cadenati</name>
    <dbReference type="NCBI Taxonomy" id="89951"/>
    <lineage>
        <taxon>Eukaryota</taxon>
        <taxon>Metazoa</taxon>
        <taxon>Chordata</taxon>
        <taxon>Craniata</taxon>
        <taxon>Vertebrata</taxon>
        <taxon>Euteleostomi</taxon>
        <taxon>Actinopterygii</taxon>
        <taxon>Neopterygii</taxon>
        <taxon>Teleostei</taxon>
        <taxon>Neoteleostei</taxon>
        <taxon>Acanthomorphata</taxon>
        <taxon>Zeiogadaria</taxon>
        <taxon>Gadariae</taxon>
        <taxon>Gadiformes</taxon>
        <taxon>Gadoidei</taxon>
        <taxon>Merlucciidae</taxon>
        <taxon>Merluccius</taxon>
    </lineage>
</organism>
<dbReference type="PROSITE" id="PS50172">
    <property type="entry name" value="BRCT"/>
    <property type="match status" value="1"/>
</dbReference>
<dbReference type="GO" id="GO:0000077">
    <property type="term" value="P:DNA damage checkpoint signaling"/>
    <property type="evidence" value="ECO:0007669"/>
    <property type="project" value="TreeGrafter"/>
</dbReference>
<feature type="compositionally biased region" description="Low complexity" evidence="19">
    <location>
        <begin position="934"/>
        <end position="951"/>
    </location>
</feature>
<feature type="compositionally biased region" description="Polar residues" evidence="19">
    <location>
        <begin position="380"/>
        <end position="390"/>
    </location>
</feature>
<dbReference type="GO" id="GO:0003677">
    <property type="term" value="F:DNA binding"/>
    <property type="evidence" value="ECO:0007669"/>
    <property type="project" value="UniProtKB-KW"/>
</dbReference>
<dbReference type="Pfam" id="PF18428">
    <property type="entry name" value="BRCT_3"/>
    <property type="match status" value="1"/>
</dbReference>
<gene>
    <name evidence="21" type="primary">Tp53bp1</name>
    <name evidence="21" type="ORF">N1851_002150</name>
</gene>
<evidence type="ECO:0000256" key="8">
    <source>
        <dbReference type="ARBA" id="ARBA00022763"/>
    </source>
</evidence>
<dbReference type="InterPro" id="IPR014722">
    <property type="entry name" value="Rib_uL2_dom2"/>
</dbReference>
<keyword evidence="7" id="KW-0677">Repeat</keyword>
<evidence type="ECO:0000256" key="6">
    <source>
        <dbReference type="ARBA" id="ARBA00022553"/>
    </source>
</evidence>
<evidence type="ECO:0000256" key="7">
    <source>
        <dbReference type="ARBA" id="ARBA00022737"/>
    </source>
</evidence>
<dbReference type="Pfam" id="PF09038">
    <property type="entry name" value="53-BP1_Tudor"/>
    <property type="match status" value="1"/>
</dbReference>
<feature type="region of interest" description="Disordered" evidence="19">
    <location>
        <begin position="622"/>
        <end position="788"/>
    </location>
</feature>
<keyword evidence="6" id="KW-0597">Phosphoprotein</keyword>
<feature type="region of interest" description="Disordered" evidence="19">
    <location>
        <begin position="499"/>
        <end position="547"/>
    </location>
</feature>
<dbReference type="FunFam" id="3.40.50.10190:FF:000003">
    <property type="entry name" value="Tumor suppressor p53-binding protein 1"/>
    <property type="match status" value="1"/>
</dbReference>
<evidence type="ECO:0000256" key="12">
    <source>
        <dbReference type="ARBA" id="ARBA00023125"/>
    </source>
</evidence>
<keyword evidence="9" id="KW-0995">Kinetochore</keyword>
<evidence type="ECO:0000256" key="18">
    <source>
        <dbReference type="ARBA" id="ARBA00073180"/>
    </source>
</evidence>
<keyword evidence="22" id="KW-1185">Reference proteome</keyword>
<feature type="compositionally biased region" description="Low complexity" evidence="19">
    <location>
        <begin position="994"/>
        <end position="1006"/>
    </location>
</feature>
<dbReference type="SUPFAM" id="SSF52113">
    <property type="entry name" value="BRCT domain"/>
    <property type="match status" value="2"/>
</dbReference>
<keyword evidence="12" id="KW-0238">DNA-binding</keyword>
<dbReference type="CDD" id="cd20383">
    <property type="entry name" value="Tudor_53BP1"/>
    <property type="match status" value="1"/>
</dbReference>
<feature type="region of interest" description="Disordered" evidence="19">
    <location>
        <begin position="1440"/>
        <end position="1493"/>
    </location>
</feature>
<evidence type="ECO:0000256" key="2">
    <source>
        <dbReference type="ARBA" id="ARBA00004629"/>
    </source>
</evidence>
<evidence type="ECO:0000256" key="17">
    <source>
        <dbReference type="ARBA" id="ARBA00023328"/>
    </source>
</evidence>
<evidence type="ECO:0000256" key="3">
    <source>
        <dbReference type="ARBA" id="ARBA00022454"/>
    </source>
</evidence>
<keyword evidence="11" id="KW-0805">Transcription regulation</keyword>
<sequence length="1768" mass="188520">MDPGGSDLDASLPLHDNPCLIVEDSQPDGVASPEDDPEGSYRALLTRRLSHLQPAAHSPVLELISSPAGSRCSQTLDSQSEAAQSNCGTAVEEESQVINICPLPNKTKYVLHGVFANQLMMALTSTLKSLSGSLSLGVPQQRLIWTLGLIRRLTALRQKRQSQFGFLELSESQGLGGEVGDSQTQQDKEVILPQERHSKLADQKISTGTSGDQDCKSARSEVSSSSSSEPPAQTDRTLRVQTLLHSEGMLDTSDHGNTEILSSQQDMFDADKTGTAVDSTVSDNQTFPTLTPAHTLQLLHLSGQGTLVQESLSQSSTDCVAPTPDNLSQASLIVPNSPTKPESDTDAEEPMDTTQPPEDQSLEKEGDPMEVATFSKPQPKASTPLSQNSPSFVLDRTLSVPSQPEFSHDVFVPTPSLEGGSCSGAASPQEAHGTKAIPQSSSLPHDKPAPAAEQPSFTLALQLTVNTESVVDQQAEEDSQATQIEEPLCIDESESIRCSQRNEHGPASCQRKATTGPGAHAGSQRLSLDPAMVEDSRPSLKSEGPVGTAVGNVNVAEGGHGTKAENGSCLRPTVNSEDLAERPLNATLCTLPSQSVFPQTANNVNVVNASGDATEPRAAVTVKSPSLQSVEQDGAPSNNSQKDRETLGGGDDDDDDEEEGGREELMEEEEVTVGPEGLGMGLALSQSQQLSPEPMEEESEGRQDADVSDGLLKLSERNSQMSQQSKSAHSQPACSKVSTNGHPLHLPTDSQVTHDRLSQKDMAGPEADGPKDKSFSDSSGEIPFNFTLPKEGELIGPAVIATPPLVNQLKQTPRHSTPIEINSFSEKPPAVGDVSVATSDIVAEESGEEGPEKGEGKLSLRMKLVTPVEEGSSERFSLQKPSLSDEEGSIVKVTTVAKAVTSSSVFSRVRQVHRQGGAEEEESRYTTTPSRAELLTSPLRSSQSSSLGCNSQSGLSSCLSQEVLAEPLARVDRGLATPDPKSGGIAADREACQTPGPSTPHTPGGTLRSAGSQQNCFDNATIRTPSSKRTISQQTSFDGPGLRSPTSRLDAETPSFQRAAAPAHRRHVHTIQEVRTTVTRIITDVYYEDGKEVERKVTEESEEPVVDCQVLDGDISPCRTASSMTSGDLGDISSLSSKLSGGTTGSSSTGCFIMPPSRGGRTSRITYLPNMCGSVGPSPRRGGGQRSRGQRGQKAGSAAPRDRGKGTPVSPALVPLTPRGRARRGRPPSRSSLTRGAAASAVQRVAAGGPTGQPLSSSEEEPFGHVRPPRLPDSPHGAQLPSSSDSLRTSPEEASSASSSFVGLRVVAKWSSNSYFYSGRITKDAGEGHFGLRFDDGYECDVMGGDILLCDPVPVETEVTALLEEEYFSVGVVKGHKTEGQELYYSVERDGQCQWHSRSSVILSLEQGNRLREQHSLGPYEPSTPLAKASDISLDNLVEGKRRRRGGSGAQGTPSSSSSPRTPGPSGKRKLMSPMEERTPTKRGRRGAGGCRAAQRVGVCNTSGSGTDLPRTAGEVEETHGPLPQNTSLFMGFAFMLTASSEVDRLTNKLASDDDEEYVQTAPYNKGYTESQLQEGGGFVLLDFNEEQCKAAYQSLLIADQHCRTRKYLLCVASGVPCVSHIWVRDCCKDNKLLNYRNYLLPAGMGPDEQIVEWHPRCKPFEALRVLLVFAESEELWVQLLTLSGALTVRHYQADKDSSDIPAGKFDVVVTDGACPPLVEKSVASQAVPLVSAEWLIQSVICGKCLGYRSKPQYHHDYSSSMTSSASS</sequence>
<dbReference type="PANTHER" id="PTHR15321">
    <property type="entry name" value="TUMOR SUPPRESSOR P53-BINDING PROTEIN 1"/>
    <property type="match status" value="1"/>
</dbReference>
<dbReference type="EMBL" id="JAOPHQ010000285">
    <property type="protein sequence ID" value="KAK0155486.1"/>
    <property type="molecule type" value="Genomic_DNA"/>
</dbReference>
<evidence type="ECO:0000256" key="4">
    <source>
        <dbReference type="ARBA" id="ARBA00022481"/>
    </source>
</evidence>
<dbReference type="FunFam" id="2.30.30.140:FF:000021">
    <property type="entry name" value="Tumor suppressor p53-binding protein 1"/>
    <property type="match status" value="1"/>
</dbReference>
<dbReference type="InterPro" id="IPR036420">
    <property type="entry name" value="BRCT_dom_sf"/>
</dbReference>
<keyword evidence="14" id="KW-0804">Transcription</keyword>
<dbReference type="GO" id="GO:0045944">
    <property type="term" value="P:positive regulation of transcription by RNA polymerase II"/>
    <property type="evidence" value="ECO:0007669"/>
    <property type="project" value="TreeGrafter"/>
</dbReference>
<feature type="region of interest" description="Disordered" evidence="19">
    <location>
        <begin position="1"/>
        <end position="39"/>
    </location>
</feature>
<feature type="region of interest" description="Disordered" evidence="19">
    <location>
        <begin position="191"/>
        <end position="236"/>
    </location>
</feature>
<protein>
    <recommendedName>
        <fullName evidence="18">TP53-binding protein 1</fullName>
    </recommendedName>
</protein>
<feature type="compositionally biased region" description="Polar residues" evidence="19">
    <location>
        <begin position="1280"/>
        <end position="1289"/>
    </location>
</feature>
<feature type="compositionally biased region" description="Low complexity" evidence="19">
    <location>
        <begin position="1228"/>
        <end position="1248"/>
    </location>
</feature>
<keyword evidence="5" id="KW-1017">Isopeptide bond</keyword>
<dbReference type="SUPFAM" id="SSF63748">
    <property type="entry name" value="Tudor/PWWP/MBT"/>
    <property type="match status" value="2"/>
</dbReference>
<evidence type="ECO:0000256" key="10">
    <source>
        <dbReference type="ARBA" id="ARBA00022843"/>
    </source>
</evidence>
<keyword evidence="10" id="KW-0832">Ubl conjugation</keyword>
<dbReference type="CDD" id="cd17724">
    <property type="entry name" value="BRCT_p53bp1_rpt2"/>
    <property type="match status" value="1"/>
</dbReference>
<feature type="region of interest" description="Disordered" evidence="19">
    <location>
        <begin position="405"/>
        <end position="456"/>
    </location>
</feature>
<dbReference type="InterPro" id="IPR047252">
    <property type="entry name" value="TP53BP1-like"/>
</dbReference>
<keyword evidence="8" id="KW-0227">DNA damage</keyword>
<feature type="compositionally biased region" description="Polar residues" evidence="19">
    <location>
        <begin position="623"/>
        <end position="640"/>
    </location>
</feature>
<dbReference type="InterPro" id="IPR001357">
    <property type="entry name" value="BRCT_dom"/>
</dbReference>
<dbReference type="GO" id="GO:0016604">
    <property type="term" value="C:nuclear body"/>
    <property type="evidence" value="ECO:0007669"/>
    <property type="project" value="UniProtKB-ARBA"/>
</dbReference>
<dbReference type="GO" id="GO:2000042">
    <property type="term" value="P:negative regulation of double-strand break repair via homologous recombination"/>
    <property type="evidence" value="ECO:0007669"/>
    <property type="project" value="UniProtKB-ARBA"/>
</dbReference>
<feature type="compositionally biased region" description="Basic and acidic residues" evidence="19">
    <location>
        <begin position="191"/>
        <end position="202"/>
    </location>
</feature>
<evidence type="ECO:0000256" key="16">
    <source>
        <dbReference type="ARBA" id="ARBA00023242"/>
    </source>
</evidence>
<dbReference type="GO" id="GO:0042393">
    <property type="term" value="F:histone binding"/>
    <property type="evidence" value="ECO:0007669"/>
    <property type="project" value="TreeGrafter"/>
</dbReference>
<dbReference type="GO" id="GO:0006303">
    <property type="term" value="P:double-strand break repair via nonhomologous end joining"/>
    <property type="evidence" value="ECO:0007669"/>
    <property type="project" value="UniProtKB-ARBA"/>
</dbReference>
<feature type="compositionally biased region" description="Polar residues" evidence="19">
    <location>
        <begin position="717"/>
        <end position="741"/>
    </location>
</feature>
<feature type="domain" description="BRCT" evidence="20">
    <location>
        <begin position="1525"/>
        <end position="1641"/>
    </location>
</feature>
<dbReference type="InterPro" id="IPR015125">
    <property type="entry name" value="53-BP1_Tudor"/>
</dbReference>
<comment type="caution">
    <text evidence="21">The sequence shown here is derived from an EMBL/GenBank/DDBJ whole genome shotgun (WGS) entry which is preliminary data.</text>
</comment>
<feature type="compositionally biased region" description="Low complexity" evidence="19">
    <location>
        <begin position="1137"/>
        <end position="1150"/>
    </location>
</feature>
<evidence type="ECO:0000256" key="15">
    <source>
        <dbReference type="ARBA" id="ARBA00023204"/>
    </source>
</evidence>
<dbReference type="GO" id="GO:0045830">
    <property type="term" value="P:positive regulation of isotype switching"/>
    <property type="evidence" value="ECO:0007669"/>
    <property type="project" value="UniProtKB-ARBA"/>
</dbReference>
<evidence type="ECO:0000256" key="1">
    <source>
        <dbReference type="ARBA" id="ARBA00004123"/>
    </source>
</evidence>
<feature type="region of interest" description="Disordered" evidence="19">
    <location>
        <begin position="1137"/>
        <end position="1295"/>
    </location>
</feature>
<evidence type="ECO:0000256" key="19">
    <source>
        <dbReference type="SAM" id="MobiDB-lite"/>
    </source>
</evidence>
<dbReference type="InterPro" id="IPR047250">
    <property type="entry name" value="BRCT_p53bp1-like_rpt2"/>
</dbReference>
<dbReference type="PANTHER" id="PTHR15321:SF3">
    <property type="entry name" value="TP53-BINDING PROTEIN 1"/>
    <property type="match status" value="1"/>
</dbReference>
<dbReference type="CDD" id="cd17745">
    <property type="entry name" value="BRCT_p53bp1_rpt1"/>
    <property type="match status" value="1"/>
</dbReference>
<keyword evidence="4" id="KW-0488">Methylation</keyword>
<dbReference type="Proteomes" id="UP001174136">
    <property type="component" value="Unassembled WGS sequence"/>
</dbReference>
<evidence type="ECO:0000256" key="11">
    <source>
        <dbReference type="ARBA" id="ARBA00023015"/>
    </source>
</evidence>
<feature type="compositionally biased region" description="Acidic residues" evidence="19">
    <location>
        <begin position="650"/>
        <end position="671"/>
    </location>
</feature>
<evidence type="ECO:0000313" key="21">
    <source>
        <dbReference type="EMBL" id="KAK0155486.1"/>
    </source>
</evidence>
<feature type="region of interest" description="Disordered" evidence="19">
    <location>
        <begin position="315"/>
        <end position="390"/>
    </location>
</feature>
<feature type="region of interest" description="Disordered" evidence="19">
    <location>
        <begin position="910"/>
        <end position="951"/>
    </location>
</feature>
<feature type="region of interest" description="Disordered" evidence="19">
    <location>
        <begin position="970"/>
        <end position="1050"/>
    </location>
</feature>
<dbReference type="FunFam" id="2.30.30.30:FF:000019">
    <property type="entry name" value="Tumor suppressor p53-binding protein 1"/>
    <property type="match status" value="1"/>
</dbReference>
<evidence type="ECO:0000259" key="20">
    <source>
        <dbReference type="PROSITE" id="PS50172"/>
    </source>
</evidence>
<name>A0AA47NC71_MERPO</name>
<feature type="compositionally biased region" description="Low complexity" evidence="19">
    <location>
        <begin position="1451"/>
        <end position="1466"/>
    </location>
</feature>
<dbReference type="GO" id="GO:0035861">
    <property type="term" value="C:site of double-strand break"/>
    <property type="evidence" value="ECO:0007669"/>
    <property type="project" value="UniProtKB-ARBA"/>
</dbReference>
<reference evidence="21" key="1">
    <citation type="journal article" date="2023" name="Front. Mar. Sci.">
        <title>A new Merluccius polli reference genome to investigate the effects of global change in West African waters.</title>
        <authorList>
            <person name="Mateo J.L."/>
            <person name="Blanco-Fernandez C."/>
            <person name="Garcia-Vazquez E."/>
            <person name="Machado-Schiaffino G."/>
        </authorList>
    </citation>
    <scope>NUCLEOTIDE SEQUENCE</scope>
    <source>
        <strain evidence="21">C29</strain>
        <tissue evidence="21">Fin</tissue>
    </source>
</reference>
<accession>A0AA47NC71</accession>
<feature type="compositionally biased region" description="Polar residues" evidence="19">
    <location>
        <begin position="325"/>
        <end position="340"/>
    </location>
</feature>
<dbReference type="Gene3D" id="2.30.30.140">
    <property type="match status" value="1"/>
</dbReference>
<dbReference type="GO" id="GO:0140005">
    <property type="term" value="F:histone H4K20me2 reader activity"/>
    <property type="evidence" value="ECO:0007669"/>
    <property type="project" value="UniProtKB-ARBA"/>
</dbReference>
<evidence type="ECO:0000256" key="9">
    <source>
        <dbReference type="ARBA" id="ARBA00022838"/>
    </source>
</evidence>
<dbReference type="Gene3D" id="2.30.30.30">
    <property type="match status" value="1"/>
</dbReference>
<dbReference type="InterPro" id="IPR047249">
    <property type="entry name" value="BRCT_p53bp1-like_rpt1"/>
</dbReference>
<keyword evidence="17" id="KW-0137">Centromere</keyword>
<feature type="compositionally biased region" description="Polar residues" evidence="19">
    <location>
        <begin position="1009"/>
        <end position="1037"/>
    </location>
</feature>
<keyword evidence="13" id="KW-0010">Activator</keyword>
<evidence type="ECO:0000256" key="14">
    <source>
        <dbReference type="ARBA" id="ARBA00023163"/>
    </source>
</evidence>
<comment type="subcellular location">
    <subcellularLocation>
        <location evidence="2">Chromosome</location>
        <location evidence="2">Centromere</location>
        <location evidence="2">Kinetochore</location>
    </subcellularLocation>
    <subcellularLocation>
        <location evidence="1">Nucleus</location>
    </subcellularLocation>
</comment>
<evidence type="ECO:0000256" key="5">
    <source>
        <dbReference type="ARBA" id="ARBA00022499"/>
    </source>
</evidence>
<keyword evidence="3" id="KW-0158">Chromosome</keyword>
<keyword evidence="15" id="KW-0234">DNA repair</keyword>
<dbReference type="FunFam" id="3.40.50.10190:FF:000005">
    <property type="entry name" value="Tumor suppressor p53-binding protein 1"/>
    <property type="match status" value="1"/>
</dbReference>